<evidence type="ECO:0000313" key="2">
    <source>
        <dbReference type="Proteomes" id="UP001235840"/>
    </source>
</evidence>
<name>A0ABT9VWD6_9BACI</name>
<dbReference type="Pfam" id="PF11225">
    <property type="entry name" value="DUF3024"/>
    <property type="match status" value="1"/>
</dbReference>
<protein>
    <recommendedName>
        <fullName evidence="3">DUF3024 domain-containing protein</fullName>
    </recommendedName>
</protein>
<dbReference type="InterPro" id="IPR021388">
    <property type="entry name" value="DUF3024"/>
</dbReference>
<reference evidence="1 2" key="1">
    <citation type="submission" date="2023-07" db="EMBL/GenBank/DDBJ databases">
        <title>Genomic Encyclopedia of Type Strains, Phase IV (KMG-IV): sequencing the most valuable type-strain genomes for metagenomic binning, comparative biology and taxonomic classification.</title>
        <authorList>
            <person name="Goeker M."/>
        </authorList>
    </citation>
    <scope>NUCLEOTIDE SEQUENCE [LARGE SCALE GENOMIC DNA]</scope>
    <source>
        <strain evidence="1 2">DSM 12751</strain>
    </source>
</reference>
<accession>A0ABT9VWD6</accession>
<organism evidence="1 2">
    <name type="scientific">Caldalkalibacillus horti</name>
    <dbReference type="NCBI Taxonomy" id="77523"/>
    <lineage>
        <taxon>Bacteria</taxon>
        <taxon>Bacillati</taxon>
        <taxon>Bacillota</taxon>
        <taxon>Bacilli</taxon>
        <taxon>Bacillales</taxon>
        <taxon>Bacillaceae</taxon>
        <taxon>Caldalkalibacillus</taxon>
    </lineage>
</organism>
<dbReference type="Proteomes" id="UP001235840">
    <property type="component" value="Unassembled WGS sequence"/>
</dbReference>
<evidence type="ECO:0000313" key="1">
    <source>
        <dbReference type="EMBL" id="MDQ0165310.1"/>
    </source>
</evidence>
<gene>
    <name evidence="1" type="ORF">J2S11_001210</name>
</gene>
<comment type="caution">
    <text evidence="1">The sequence shown here is derived from an EMBL/GenBank/DDBJ whole genome shotgun (WGS) entry which is preliminary data.</text>
</comment>
<proteinExistence type="predicted"/>
<dbReference type="EMBL" id="JAUSTY010000004">
    <property type="protein sequence ID" value="MDQ0165310.1"/>
    <property type="molecule type" value="Genomic_DNA"/>
</dbReference>
<evidence type="ECO:0008006" key="3">
    <source>
        <dbReference type="Google" id="ProtNLM"/>
    </source>
</evidence>
<dbReference type="RefSeq" id="WP_307392246.1">
    <property type="nucleotide sequence ID" value="NZ_BAAADK010000045.1"/>
</dbReference>
<sequence length="71" mass="8790">MTLREERPDYDLRIWYSQDIAQFRYEQGKWTVWSMNRDNEWSKVVSIQPESDFERQLELVELDQEGVFWVS</sequence>
<keyword evidence="2" id="KW-1185">Reference proteome</keyword>